<accession>A0A377HGQ1</accession>
<dbReference type="RefSeq" id="WP_044860385.1">
    <property type="nucleotide sequence ID" value="NZ_JXVV01000087.1"/>
</dbReference>
<dbReference type="Pfam" id="PF06590">
    <property type="entry name" value="PerB"/>
    <property type="match status" value="1"/>
</dbReference>
<dbReference type="PIRSF" id="PIRSF009562">
    <property type="entry name" value="PerB"/>
    <property type="match status" value="1"/>
</dbReference>
<name>A0A377HGQ1_ECOLX</name>
<dbReference type="Proteomes" id="UP000255543">
    <property type="component" value="Unassembled WGS sequence"/>
</dbReference>
<evidence type="ECO:0000313" key="2">
    <source>
        <dbReference type="Proteomes" id="UP000255543"/>
    </source>
</evidence>
<proteinExistence type="predicted"/>
<dbReference type="AlphaFoldDB" id="A0A377HGQ1"/>
<gene>
    <name evidence="1" type="primary">perB</name>
    <name evidence="1" type="ORF">NCTC8179_07247</name>
</gene>
<protein>
    <submittedName>
        <fullName evidence="1">Transcriptional regulator</fullName>
    </submittedName>
</protein>
<organism evidence="1 2">
    <name type="scientific">Escherichia coli</name>
    <dbReference type="NCBI Taxonomy" id="562"/>
    <lineage>
        <taxon>Bacteria</taxon>
        <taxon>Pseudomonadati</taxon>
        <taxon>Pseudomonadota</taxon>
        <taxon>Gammaproteobacteria</taxon>
        <taxon>Enterobacterales</taxon>
        <taxon>Enterobacteriaceae</taxon>
        <taxon>Escherichia</taxon>
    </lineage>
</organism>
<sequence length="129" mass="14538">MKNNLREEKEVVFDGCLNVLSLPSGWKAITPKKNNATSEIIVLFIPPKASYHIILKYNKTKHCELFFSDHITGEQDIIYSQNAFFSHVINHTIALVDVLNKKSYASNVIKFLITMEGGGDILSESKRAP</sequence>
<evidence type="ECO:0000313" key="1">
    <source>
        <dbReference type="EMBL" id="STO41629.1"/>
    </source>
</evidence>
<dbReference type="EMBL" id="UGEB01000005">
    <property type="protein sequence ID" value="STO41629.1"/>
    <property type="molecule type" value="Genomic_DNA"/>
</dbReference>
<dbReference type="InterPro" id="IPR009513">
    <property type="entry name" value="PerB"/>
</dbReference>
<reference evidence="1 2" key="1">
    <citation type="submission" date="2018-06" db="EMBL/GenBank/DDBJ databases">
        <authorList>
            <consortium name="Pathogen Informatics"/>
            <person name="Doyle S."/>
        </authorList>
    </citation>
    <scope>NUCLEOTIDE SEQUENCE [LARGE SCALE GENOMIC DNA]</scope>
    <source>
        <strain evidence="1 2">NCTC8179</strain>
    </source>
</reference>